<dbReference type="EMBL" id="JEMB01001369">
    <property type="protein sequence ID" value="KYF88185.1"/>
    <property type="molecule type" value="Genomic_DNA"/>
</dbReference>
<dbReference type="Proteomes" id="UP000075635">
    <property type="component" value="Unassembled WGS sequence"/>
</dbReference>
<evidence type="ECO:0000313" key="1">
    <source>
        <dbReference type="EMBL" id="KYF88185.1"/>
    </source>
</evidence>
<name>A0A150S6V2_SORCE</name>
<accession>A0A150S6V2</accession>
<comment type="caution">
    <text evidence="1">The sequence shown here is derived from an EMBL/GenBank/DDBJ whole genome shotgun (WGS) entry which is preliminary data.</text>
</comment>
<gene>
    <name evidence="1" type="ORF">BE17_25625</name>
</gene>
<organism evidence="1 2">
    <name type="scientific">Sorangium cellulosum</name>
    <name type="common">Polyangium cellulosum</name>
    <dbReference type="NCBI Taxonomy" id="56"/>
    <lineage>
        <taxon>Bacteria</taxon>
        <taxon>Pseudomonadati</taxon>
        <taxon>Myxococcota</taxon>
        <taxon>Polyangia</taxon>
        <taxon>Polyangiales</taxon>
        <taxon>Polyangiaceae</taxon>
        <taxon>Sorangium</taxon>
    </lineage>
</organism>
<evidence type="ECO:0000313" key="2">
    <source>
        <dbReference type="Proteomes" id="UP000075635"/>
    </source>
</evidence>
<sequence length="63" mass="6940">MVGLLARRIEVVRLVPLEDRPDEAELASSLRSFLADVDGRHELAAEASLAELVRRTADVALTR</sequence>
<reference evidence="1 2" key="1">
    <citation type="submission" date="2014-02" db="EMBL/GenBank/DDBJ databases">
        <title>The small core and large imbalanced accessory genome model reveals a collaborative survival strategy of Sorangium cellulosum strains in nature.</title>
        <authorList>
            <person name="Han K."/>
            <person name="Peng R."/>
            <person name="Blom J."/>
            <person name="Li Y.-Z."/>
        </authorList>
    </citation>
    <scope>NUCLEOTIDE SEQUENCE [LARGE SCALE GENOMIC DNA]</scope>
    <source>
        <strain evidence="1 2">So0011-07</strain>
    </source>
</reference>
<dbReference type="AlphaFoldDB" id="A0A150S6V2"/>
<protein>
    <submittedName>
        <fullName evidence="1">Uncharacterized protein</fullName>
    </submittedName>
</protein>
<proteinExistence type="predicted"/>